<dbReference type="KEGG" id="hgn:E6W36_00580"/>
<accession>A0A4D7C532</accession>
<evidence type="ECO:0008006" key="3">
    <source>
        <dbReference type="Google" id="ProtNLM"/>
    </source>
</evidence>
<dbReference type="RefSeq" id="WP_222873429.1">
    <property type="nucleotide sequence ID" value="NZ_CP039704.1"/>
</dbReference>
<sequence length="247" mass="27920">MGYLRRRPLLERWLRRPIGLAARVIPIQPARDLELAVMSRASEADAVCALALHLGASLDAACVLFDTQDQAVLTRLRRQLQEAAPRVDWAVAGRAFDRDFGAQRSALQRLARRPWTLHLDTDEQVSPAFFLWLGGLAAALAGTDVEAVSLRRLNRVDGAPTRHWPDYVPRLIKRPILFRNAVHEVPDITHWRRMLLCPRGYIEHFIDGARLPVRDALYAEINPDTVKGAEPERLRQPLDVPLDSLDS</sequence>
<gene>
    <name evidence="1" type="ORF">E6W36_00580</name>
</gene>
<protein>
    <recommendedName>
        <fullName evidence="3">Glycosyltransferase family 2 protein</fullName>
    </recommendedName>
</protein>
<evidence type="ECO:0000313" key="2">
    <source>
        <dbReference type="Proteomes" id="UP000298714"/>
    </source>
</evidence>
<keyword evidence="2" id="KW-1185">Reference proteome</keyword>
<proteinExistence type="predicted"/>
<organism evidence="1 2">
    <name type="scientific">Hankyongella ginsenosidimutans</name>
    <dbReference type="NCBI Taxonomy" id="1763828"/>
    <lineage>
        <taxon>Bacteria</taxon>
        <taxon>Pseudomonadati</taxon>
        <taxon>Pseudomonadota</taxon>
        <taxon>Alphaproteobacteria</taxon>
        <taxon>Sphingomonadales</taxon>
        <taxon>Sphingomonadaceae</taxon>
        <taxon>Hankyongella</taxon>
    </lineage>
</organism>
<dbReference type="EMBL" id="CP039704">
    <property type="protein sequence ID" value="QCI78670.1"/>
    <property type="molecule type" value="Genomic_DNA"/>
</dbReference>
<name>A0A4D7C532_9SPHN</name>
<evidence type="ECO:0000313" key="1">
    <source>
        <dbReference type="EMBL" id="QCI78670.1"/>
    </source>
</evidence>
<reference evidence="2" key="1">
    <citation type="submission" date="2019-04" db="EMBL/GenBank/DDBJ databases">
        <title>Complete genome sequence of Sphingomonas sp. W1-2-3.</title>
        <authorList>
            <person name="Im W.T."/>
        </authorList>
    </citation>
    <scope>NUCLEOTIDE SEQUENCE [LARGE SCALE GENOMIC DNA]</scope>
    <source>
        <strain evidence="2">W1-2-3</strain>
    </source>
</reference>
<dbReference type="Proteomes" id="UP000298714">
    <property type="component" value="Chromosome"/>
</dbReference>
<dbReference type="AlphaFoldDB" id="A0A4D7C532"/>